<gene>
    <name evidence="1" type="ORF">SDC9_33581</name>
</gene>
<accession>A0A644V8C3</accession>
<dbReference type="EMBL" id="VSSQ01000241">
    <property type="protein sequence ID" value="MPL87580.1"/>
    <property type="molecule type" value="Genomic_DNA"/>
</dbReference>
<dbReference type="AlphaFoldDB" id="A0A644V8C3"/>
<proteinExistence type="predicted"/>
<evidence type="ECO:0008006" key="2">
    <source>
        <dbReference type="Google" id="ProtNLM"/>
    </source>
</evidence>
<organism evidence="1">
    <name type="scientific">bioreactor metagenome</name>
    <dbReference type="NCBI Taxonomy" id="1076179"/>
    <lineage>
        <taxon>unclassified sequences</taxon>
        <taxon>metagenomes</taxon>
        <taxon>ecological metagenomes</taxon>
    </lineage>
</organism>
<name>A0A644V8C3_9ZZZZ</name>
<sequence length="137" mass="15232">MFDSRQYEFADLTLALGGRVITGFRGIKYSSKQEKELVYGKGNQPQSIQKGNISHEGEIALLQSELETLRLAGRGSVLGLRLDAVVIYGDPANGDVLVTDKIRGIEFTEDPKELKQGDKFMEVTLPFICLRIENQKA</sequence>
<reference evidence="1" key="1">
    <citation type="submission" date="2019-08" db="EMBL/GenBank/DDBJ databases">
        <authorList>
            <person name="Kucharzyk K."/>
            <person name="Murdoch R.W."/>
            <person name="Higgins S."/>
            <person name="Loffler F."/>
        </authorList>
    </citation>
    <scope>NUCLEOTIDE SEQUENCE</scope>
</reference>
<evidence type="ECO:0000313" key="1">
    <source>
        <dbReference type="EMBL" id="MPL87580.1"/>
    </source>
</evidence>
<protein>
    <recommendedName>
        <fullName evidence="2">Phage-like element PBSX protein XkdM</fullName>
    </recommendedName>
</protein>
<comment type="caution">
    <text evidence="1">The sequence shown here is derived from an EMBL/GenBank/DDBJ whole genome shotgun (WGS) entry which is preliminary data.</text>
</comment>